<dbReference type="SUPFAM" id="SSF54648">
    <property type="entry name" value="DLC"/>
    <property type="match status" value="1"/>
</dbReference>
<evidence type="ECO:0000313" key="2">
    <source>
        <dbReference type="EMBL" id="CAF1086331.1"/>
    </source>
</evidence>
<dbReference type="InterPro" id="IPR001372">
    <property type="entry name" value="Dynein_light_chain_typ-1/2"/>
</dbReference>
<feature type="chain" id="PRO_5032782617" evidence="1">
    <location>
        <begin position="24"/>
        <end position="184"/>
    </location>
</feature>
<accession>A0A814N0S5</accession>
<feature type="signal peptide" evidence="1">
    <location>
        <begin position="1"/>
        <end position="23"/>
    </location>
</feature>
<keyword evidence="3" id="KW-1185">Reference proteome</keyword>
<dbReference type="GO" id="GO:0007017">
    <property type="term" value="P:microtubule-based process"/>
    <property type="evidence" value="ECO:0007669"/>
    <property type="project" value="InterPro"/>
</dbReference>
<protein>
    <submittedName>
        <fullName evidence="2">Uncharacterized protein</fullName>
    </submittedName>
</protein>
<proteinExistence type="predicted"/>
<dbReference type="InterPro" id="IPR037177">
    <property type="entry name" value="DLC_sf"/>
</dbReference>
<organism evidence="2 3">
    <name type="scientific">Adineta ricciae</name>
    <name type="common">Rotifer</name>
    <dbReference type="NCBI Taxonomy" id="249248"/>
    <lineage>
        <taxon>Eukaryota</taxon>
        <taxon>Metazoa</taxon>
        <taxon>Spiralia</taxon>
        <taxon>Gnathifera</taxon>
        <taxon>Rotifera</taxon>
        <taxon>Eurotatoria</taxon>
        <taxon>Bdelloidea</taxon>
        <taxon>Adinetida</taxon>
        <taxon>Adinetidae</taxon>
        <taxon>Adineta</taxon>
    </lineage>
</organism>
<name>A0A814N0S5_ADIRI</name>
<sequence>MQSAIFSIIVATILLQSSTLSFGFLFDKPKTSTPTTTTTSRSALSALVFTSRPSQTSTSSSFNANSFHSSDSIHSGSSSSFGSTNFLPSHIRIRQTNMSNKDQELAVKLTMDALKRFGYKIGTRSQIAQYIANEFSKARIGKYHAVVGQDYGVSSLSSSVYRDYLWFYSTQQPQVHVLLYSTKC</sequence>
<reference evidence="2" key="1">
    <citation type="submission" date="2021-02" db="EMBL/GenBank/DDBJ databases">
        <authorList>
            <person name="Nowell W R."/>
        </authorList>
    </citation>
    <scope>NUCLEOTIDE SEQUENCE</scope>
</reference>
<dbReference type="Proteomes" id="UP000663828">
    <property type="component" value="Unassembled WGS sequence"/>
</dbReference>
<evidence type="ECO:0000313" key="3">
    <source>
        <dbReference type="Proteomes" id="UP000663828"/>
    </source>
</evidence>
<dbReference type="Pfam" id="PF01221">
    <property type="entry name" value="Dynein_light"/>
    <property type="match status" value="1"/>
</dbReference>
<dbReference type="EMBL" id="CAJNOR010001152">
    <property type="protein sequence ID" value="CAF1086331.1"/>
    <property type="molecule type" value="Genomic_DNA"/>
</dbReference>
<keyword evidence="1" id="KW-0732">Signal</keyword>
<comment type="caution">
    <text evidence="2">The sequence shown here is derived from an EMBL/GenBank/DDBJ whole genome shotgun (WGS) entry which is preliminary data.</text>
</comment>
<evidence type="ECO:0000256" key="1">
    <source>
        <dbReference type="SAM" id="SignalP"/>
    </source>
</evidence>
<dbReference type="Gene3D" id="3.30.740.10">
    <property type="entry name" value="Protein Inhibitor Of Neuronal Nitric Oxide Synthase"/>
    <property type="match status" value="1"/>
</dbReference>
<dbReference type="AlphaFoldDB" id="A0A814N0S5"/>
<gene>
    <name evidence="2" type="ORF">XAT740_LOCUS17594</name>
</gene>
<dbReference type="GO" id="GO:0030286">
    <property type="term" value="C:dynein complex"/>
    <property type="evidence" value="ECO:0007669"/>
    <property type="project" value="InterPro"/>
</dbReference>